<proteinExistence type="inferred from homology"/>
<dbReference type="Pfam" id="PF02410">
    <property type="entry name" value="RsfS"/>
    <property type="match status" value="1"/>
</dbReference>
<comment type="function">
    <text evidence="2">Functions as a ribosomal silencing factor. Interacts with ribosomal protein uL14 (rplN), blocking formation of intersubunit bridge B8. Prevents association of the 30S and 50S ribosomal subunits and the formation of functional ribosomes, thus repressing translation.</text>
</comment>
<dbReference type="GO" id="GO:0043023">
    <property type="term" value="F:ribosomal large subunit binding"/>
    <property type="evidence" value="ECO:0007669"/>
    <property type="project" value="TreeGrafter"/>
</dbReference>
<keyword evidence="2" id="KW-0678">Repressor</keyword>
<dbReference type="PANTHER" id="PTHR21043">
    <property type="entry name" value="IOJAP SUPERFAMILY ORTHOLOG"/>
    <property type="match status" value="1"/>
</dbReference>
<comment type="caution">
    <text evidence="3">The sequence shown here is derived from an EMBL/GenBank/DDBJ whole genome shotgun (WGS) entry which is preliminary data.</text>
</comment>
<evidence type="ECO:0000313" key="4">
    <source>
        <dbReference type="Proteomes" id="UP000249557"/>
    </source>
</evidence>
<dbReference type="NCBIfam" id="TIGR00090">
    <property type="entry name" value="rsfS_iojap_ybeB"/>
    <property type="match status" value="1"/>
</dbReference>
<dbReference type="InterPro" id="IPR043519">
    <property type="entry name" value="NT_sf"/>
</dbReference>
<gene>
    <name evidence="2 3" type="primary">rsfS</name>
    <name evidence="3" type="ORF">DI626_07265</name>
</gene>
<keyword evidence="2" id="KW-0810">Translation regulation</keyword>
<sequence length="142" mass="15500">MTSNQGRRTSIPKDDTTSASSVMDLKNLIVESLDGDKGDDIQVINLEGQSALADYIIVVSGTSSRHIVSMAEKLRERLHAHGTQDIRIEGIGQANWVVLDAGDVIVHLFRPEVREFYNIEKMWSVPGVTINAAPKSSGLKAV</sequence>
<dbReference type="Gene3D" id="3.30.460.10">
    <property type="entry name" value="Beta Polymerase, domain 2"/>
    <property type="match status" value="1"/>
</dbReference>
<dbReference type="GO" id="GO:0042256">
    <property type="term" value="P:cytosolic ribosome assembly"/>
    <property type="evidence" value="ECO:0007669"/>
    <property type="project" value="UniProtKB-UniRule"/>
</dbReference>
<comment type="similarity">
    <text evidence="1 2">Belongs to the Iojap/RsfS family.</text>
</comment>
<dbReference type="PANTHER" id="PTHR21043:SF0">
    <property type="entry name" value="MITOCHONDRIAL ASSEMBLY OF RIBOSOMAL LARGE SUBUNIT PROTEIN 1"/>
    <property type="match status" value="1"/>
</dbReference>
<dbReference type="AlphaFoldDB" id="A0A2W4ZTR4"/>
<reference evidence="3 4" key="1">
    <citation type="submission" date="2017-08" db="EMBL/GenBank/DDBJ databases">
        <title>Infants hospitalized years apart are colonized by the same room-sourced microbial strains.</title>
        <authorList>
            <person name="Brooks B."/>
            <person name="Olm M.R."/>
            <person name="Firek B.A."/>
            <person name="Baker R."/>
            <person name="Thomas B.C."/>
            <person name="Morowitz M.J."/>
            <person name="Banfield J.F."/>
        </authorList>
    </citation>
    <scope>NUCLEOTIDE SEQUENCE [LARGE SCALE GENOMIC DNA]</scope>
    <source>
        <strain evidence="3">S2_018_000_R2_104</strain>
    </source>
</reference>
<evidence type="ECO:0000256" key="2">
    <source>
        <dbReference type="HAMAP-Rule" id="MF_01477"/>
    </source>
</evidence>
<keyword evidence="2" id="KW-0963">Cytoplasm</keyword>
<dbReference type="HAMAP" id="MF_01477">
    <property type="entry name" value="Iojap_RsfS"/>
    <property type="match status" value="1"/>
</dbReference>
<dbReference type="InterPro" id="IPR004394">
    <property type="entry name" value="Iojap/RsfS/C7orf30"/>
</dbReference>
<accession>A0A2W4ZTR4</accession>
<dbReference type="GO" id="GO:0005737">
    <property type="term" value="C:cytoplasm"/>
    <property type="evidence" value="ECO:0007669"/>
    <property type="project" value="UniProtKB-SubCell"/>
</dbReference>
<dbReference type="Proteomes" id="UP000249557">
    <property type="component" value="Unassembled WGS sequence"/>
</dbReference>
<dbReference type="EMBL" id="QFNK01000141">
    <property type="protein sequence ID" value="PZO85724.1"/>
    <property type="molecule type" value="Genomic_DNA"/>
</dbReference>
<protein>
    <recommendedName>
        <fullName evidence="2">Ribosomal silencing factor RsfS</fullName>
    </recommendedName>
</protein>
<organism evidence="3 4">
    <name type="scientific">Micavibrio aeruginosavorus</name>
    <dbReference type="NCBI Taxonomy" id="349221"/>
    <lineage>
        <taxon>Bacteria</taxon>
        <taxon>Pseudomonadati</taxon>
        <taxon>Bdellovibrionota</taxon>
        <taxon>Bdellovibrionia</taxon>
        <taxon>Bdellovibrionales</taxon>
        <taxon>Pseudobdellovibrionaceae</taxon>
        <taxon>Micavibrio</taxon>
    </lineage>
</organism>
<evidence type="ECO:0000256" key="1">
    <source>
        <dbReference type="ARBA" id="ARBA00010574"/>
    </source>
</evidence>
<evidence type="ECO:0000313" key="3">
    <source>
        <dbReference type="EMBL" id="PZO85724.1"/>
    </source>
</evidence>
<dbReference type="GO" id="GO:0017148">
    <property type="term" value="P:negative regulation of translation"/>
    <property type="evidence" value="ECO:0007669"/>
    <property type="project" value="UniProtKB-UniRule"/>
</dbReference>
<dbReference type="SUPFAM" id="SSF81301">
    <property type="entry name" value="Nucleotidyltransferase"/>
    <property type="match status" value="1"/>
</dbReference>
<name>A0A2W4ZTR4_9BACT</name>
<comment type="subcellular location">
    <subcellularLocation>
        <location evidence="2">Cytoplasm</location>
    </subcellularLocation>
</comment>
<comment type="subunit">
    <text evidence="2">Interacts with ribosomal protein uL14 (rplN).</text>
</comment>
<dbReference type="GO" id="GO:0090071">
    <property type="term" value="P:negative regulation of ribosome biogenesis"/>
    <property type="evidence" value="ECO:0007669"/>
    <property type="project" value="UniProtKB-UniRule"/>
</dbReference>